<keyword evidence="9" id="KW-1185">Reference proteome</keyword>
<evidence type="ECO:0000313" key="7">
    <source>
        <dbReference type="EMBL" id="ELU01873.1"/>
    </source>
</evidence>
<dbReference type="OrthoDB" id="6087975at2759"/>
<dbReference type="Proteomes" id="UP000014760">
    <property type="component" value="Unassembled WGS sequence"/>
</dbReference>
<evidence type="ECO:0000256" key="3">
    <source>
        <dbReference type="ARBA" id="ARBA00022833"/>
    </source>
</evidence>
<dbReference type="EMBL" id="AMQN01001689">
    <property type="status" value="NOT_ANNOTATED_CDS"/>
    <property type="molecule type" value="Genomic_DNA"/>
</dbReference>
<dbReference type="Pfam" id="PF05485">
    <property type="entry name" value="THAP"/>
    <property type="match status" value="1"/>
</dbReference>
<proteinExistence type="predicted"/>
<gene>
    <name evidence="7" type="ORF">CAPTEDRAFT_100147</name>
</gene>
<dbReference type="GO" id="GO:0003677">
    <property type="term" value="F:DNA binding"/>
    <property type="evidence" value="ECO:0007669"/>
    <property type="project" value="UniProtKB-UniRule"/>
</dbReference>
<keyword evidence="3" id="KW-0862">Zinc</keyword>
<evidence type="ECO:0000256" key="2">
    <source>
        <dbReference type="ARBA" id="ARBA00022771"/>
    </source>
</evidence>
<dbReference type="SMART" id="SM00692">
    <property type="entry name" value="DM3"/>
    <property type="match status" value="1"/>
</dbReference>
<dbReference type="AlphaFoldDB" id="R7UDK7"/>
<name>R7UDK7_CAPTE</name>
<evidence type="ECO:0000313" key="8">
    <source>
        <dbReference type="EnsemblMetazoa" id="CapteP100147"/>
    </source>
</evidence>
<dbReference type="InterPro" id="IPR006612">
    <property type="entry name" value="THAP_Znf"/>
</dbReference>
<keyword evidence="1" id="KW-0479">Metal-binding</keyword>
<reference evidence="9" key="1">
    <citation type="submission" date="2012-12" db="EMBL/GenBank/DDBJ databases">
        <authorList>
            <person name="Hellsten U."/>
            <person name="Grimwood J."/>
            <person name="Chapman J.A."/>
            <person name="Shapiro H."/>
            <person name="Aerts A."/>
            <person name="Otillar R.P."/>
            <person name="Terry A.Y."/>
            <person name="Boore J.L."/>
            <person name="Simakov O."/>
            <person name="Marletaz F."/>
            <person name="Cho S.-J."/>
            <person name="Edsinger-Gonzales E."/>
            <person name="Havlak P."/>
            <person name="Kuo D.-H."/>
            <person name="Larsson T."/>
            <person name="Lv J."/>
            <person name="Arendt D."/>
            <person name="Savage R."/>
            <person name="Osoegawa K."/>
            <person name="de Jong P."/>
            <person name="Lindberg D.R."/>
            <person name="Seaver E.C."/>
            <person name="Weisblat D.A."/>
            <person name="Putnam N.H."/>
            <person name="Grigoriev I.V."/>
            <person name="Rokhsar D.S."/>
        </authorList>
    </citation>
    <scope>NUCLEOTIDE SEQUENCE</scope>
    <source>
        <strain evidence="9">I ESC-2004</strain>
    </source>
</reference>
<reference evidence="8" key="3">
    <citation type="submission" date="2015-06" db="UniProtKB">
        <authorList>
            <consortium name="EnsemblMetazoa"/>
        </authorList>
    </citation>
    <scope>IDENTIFICATION</scope>
</reference>
<dbReference type="GO" id="GO:0008270">
    <property type="term" value="F:zinc ion binding"/>
    <property type="evidence" value="ECO:0007669"/>
    <property type="project" value="UniProtKB-KW"/>
</dbReference>
<dbReference type="InterPro" id="IPR026521">
    <property type="entry name" value="THAP2"/>
</dbReference>
<dbReference type="PROSITE" id="PS50950">
    <property type="entry name" value="ZF_THAP"/>
    <property type="match status" value="1"/>
</dbReference>
<feature type="non-terminal residue" evidence="7">
    <location>
        <position position="1"/>
    </location>
</feature>
<feature type="domain" description="THAP-type" evidence="6">
    <location>
        <begin position="1"/>
        <end position="59"/>
    </location>
</feature>
<reference evidence="7 9" key="2">
    <citation type="journal article" date="2013" name="Nature">
        <title>Insights into bilaterian evolution from three spiralian genomes.</title>
        <authorList>
            <person name="Simakov O."/>
            <person name="Marletaz F."/>
            <person name="Cho S.J."/>
            <person name="Edsinger-Gonzales E."/>
            <person name="Havlak P."/>
            <person name="Hellsten U."/>
            <person name="Kuo D.H."/>
            <person name="Larsson T."/>
            <person name="Lv J."/>
            <person name="Arendt D."/>
            <person name="Savage R."/>
            <person name="Osoegawa K."/>
            <person name="de Jong P."/>
            <person name="Grimwood J."/>
            <person name="Chapman J.A."/>
            <person name="Shapiro H."/>
            <person name="Aerts A."/>
            <person name="Otillar R.P."/>
            <person name="Terry A.Y."/>
            <person name="Boore J.L."/>
            <person name="Grigoriev I.V."/>
            <person name="Lindberg D.R."/>
            <person name="Seaver E.C."/>
            <person name="Weisblat D.A."/>
            <person name="Putnam N.H."/>
            <person name="Rokhsar D.S."/>
        </authorList>
    </citation>
    <scope>NUCLEOTIDE SEQUENCE</scope>
    <source>
        <strain evidence="7 9">I ESC-2004</strain>
    </source>
</reference>
<evidence type="ECO:0000313" key="9">
    <source>
        <dbReference type="Proteomes" id="UP000014760"/>
    </source>
</evidence>
<dbReference type="HOGENOM" id="CLU_2856239_0_0_1"/>
<evidence type="ECO:0000256" key="1">
    <source>
        <dbReference type="ARBA" id="ARBA00022723"/>
    </source>
</evidence>
<sequence>FLRIPMNPAKQREWHNALKNVECAFKKSTHVCSKHFREEDLDRTGATVRVREGVVPTIFQVCATQ</sequence>
<keyword evidence="4 5" id="KW-0238">DNA-binding</keyword>
<dbReference type="OMA" id="QWEVALW"/>
<dbReference type="InterPro" id="IPR038441">
    <property type="entry name" value="THAP_Znf_sf"/>
</dbReference>
<dbReference type="Gene3D" id="6.20.210.20">
    <property type="entry name" value="THAP domain"/>
    <property type="match status" value="1"/>
</dbReference>
<dbReference type="PANTHER" id="PTHR47696:SF1">
    <property type="entry name" value="THAP DOMAIN-CONTAINING PROTEIN 2"/>
    <property type="match status" value="1"/>
</dbReference>
<dbReference type="PANTHER" id="PTHR47696">
    <property type="entry name" value="THAP DOMAIN-CONTAINING PROTEIN 2"/>
    <property type="match status" value="1"/>
</dbReference>
<organism evidence="7">
    <name type="scientific">Capitella teleta</name>
    <name type="common">Polychaete worm</name>
    <dbReference type="NCBI Taxonomy" id="283909"/>
    <lineage>
        <taxon>Eukaryota</taxon>
        <taxon>Metazoa</taxon>
        <taxon>Spiralia</taxon>
        <taxon>Lophotrochozoa</taxon>
        <taxon>Annelida</taxon>
        <taxon>Polychaeta</taxon>
        <taxon>Sedentaria</taxon>
        <taxon>Scolecida</taxon>
        <taxon>Capitellidae</taxon>
        <taxon>Capitella</taxon>
    </lineage>
</organism>
<evidence type="ECO:0000256" key="5">
    <source>
        <dbReference type="PROSITE-ProRule" id="PRU00309"/>
    </source>
</evidence>
<protein>
    <recommendedName>
        <fullName evidence="6">THAP-type domain-containing protein</fullName>
    </recommendedName>
</protein>
<dbReference type="EnsemblMetazoa" id="CapteT100147">
    <property type="protein sequence ID" value="CapteP100147"/>
    <property type="gene ID" value="CapteG100147"/>
</dbReference>
<evidence type="ECO:0000259" key="6">
    <source>
        <dbReference type="PROSITE" id="PS50950"/>
    </source>
</evidence>
<dbReference type="STRING" id="283909.R7UDK7"/>
<evidence type="ECO:0000256" key="4">
    <source>
        <dbReference type="ARBA" id="ARBA00023125"/>
    </source>
</evidence>
<dbReference type="EMBL" id="KB304598">
    <property type="protein sequence ID" value="ELU01873.1"/>
    <property type="molecule type" value="Genomic_DNA"/>
</dbReference>
<dbReference type="SUPFAM" id="SSF57716">
    <property type="entry name" value="Glucocorticoid receptor-like (DNA-binding domain)"/>
    <property type="match status" value="1"/>
</dbReference>
<keyword evidence="2 5" id="KW-0863">Zinc-finger</keyword>
<accession>R7UDK7</accession>